<dbReference type="InterPro" id="IPR025668">
    <property type="entry name" value="Tnp_DDE_dom"/>
</dbReference>
<dbReference type="EMBL" id="ABID01000059">
    <property type="protein sequence ID" value="EDQ02999.1"/>
    <property type="molecule type" value="Genomic_DNA"/>
</dbReference>
<dbReference type="PANTHER" id="PTHR33408:SF2">
    <property type="entry name" value="TRANSPOSASE DDE DOMAIN-CONTAINING PROTEIN"/>
    <property type="match status" value="1"/>
</dbReference>
<proteinExistence type="predicted"/>
<reference evidence="2 3" key="1">
    <citation type="submission" date="2007-11" db="EMBL/GenBank/DDBJ databases">
        <authorList>
            <person name="Wagner-Dobler I."/>
            <person name="Ferriera S."/>
            <person name="Johnson J."/>
            <person name="Kravitz S."/>
            <person name="Beeson K."/>
            <person name="Sutton G."/>
            <person name="Rogers Y.-H."/>
            <person name="Friedman R."/>
            <person name="Frazier M."/>
            <person name="Venter J.C."/>
        </authorList>
    </citation>
    <scope>NUCLEOTIDE SEQUENCE [LARGE SCALE GENOMIC DNA]</scope>
    <source>
        <strain evidence="2 3">HEL-45</strain>
    </source>
</reference>
<dbReference type="Proteomes" id="UP000003257">
    <property type="component" value="Unassembled WGS sequence"/>
</dbReference>
<keyword evidence="3" id="KW-1185">Reference proteome</keyword>
<protein>
    <submittedName>
        <fullName evidence="2">Transposase, putative</fullName>
    </submittedName>
</protein>
<evidence type="ECO:0000313" key="2">
    <source>
        <dbReference type="EMBL" id="EDQ02999.1"/>
    </source>
</evidence>
<sequence length="227" mass="25926">MIVDVEATRSIRQAEVGSTKTMLGRVRARFDLHPERLIADTAYGSGPMLGWLVDRNIKPYIPVLDKAGRTDGTWSRGDFEWDPENNQYICPEGQPLKQFRRNYSDPNHGPTGKGVAKYQALKHTRQACPSKMKCCPKADTRKITREEHEDARQVPRDIAKTKQYAISMRLRKKVEMLFAHLKRILGLGRLRLRGPWGANDEFLLAATAQNLRKLAKFFPAPQQTRKA</sequence>
<organism evidence="2 3">
    <name type="scientific">Sulfitobacter indolifex HEL-45</name>
    <dbReference type="NCBI Taxonomy" id="391624"/>
    <lineage>
        <taxon>Bacteria</taxon>
        <taxon>Pseudomonadati</taxon>
        <taxon>Pseudomonadota</taxon>
        <taxon>Alphaproteobacteria</taxon>
        <taxon>Rhodobacterales</taxon>
        <taxon>Roseobacteraceae</taxon>
        <taxon>Sulfitobacter</taxon>
    </lineage>
</organism>
<accession>A0ABM9X0K8</accession>
<evidence type="ECO:0000259" key="1">
    <source>
        <dbReference type="Pfam" id="PF13751"/>
    </source>
</evidence>
<dbReference type="Pfam" id="PF13751">
    <property type="entry name" value="DDE_Tnp_1_6"/>
    <property type="match status" value="1"/>
</dbReference>
<evidence type="ECO:0000313" key="3">
    <source>
        <dbReference type="Proteomes" id="UP000003257"/>
    </source>
</evidence>
<name>A0ABM9X0K8_9RHOB</name>
<dbReference type="PANTHER" id="PTHR33408">
    <property type="entry name" value="TRANSPOSASE"/>
    <property type="match status" value="1"/>
</dbReference>
<comment type="caution">
    <text evidence="2">The sequence shown here is derived from an EMBL/GenBank/DDBJ whole genome shotgun (WGS) entry which is preliminary data.</text>
</comment>
<gene>
    <name evidence="2" type="ORF">OIHEL45_19711</name>
</gene>
<feature type="domain" description="Transposase DDE" evidence="1">
    <location>
        <begin position="89"/>
        <end position="215"/>
    </location>
</feature>